<feature type="coiled-coil region" evidence="3">
    <location>
        <begin position="473"/>
        <end position="533"/>
    </location>
</feature>
<dbReference type="Pfam" id="PF06791">
    <property type="entry name" value="TMP_2"/>
    <property type="match status" value="1"/>
</dbReference>
<organism evidence="6 7">
    <name type="scientific">Methylobacterium iners</name>
    <dbReference type="NCBI Taxonomy" id="418707"/>
    <lineage>
        <taxon>Bacteria</taxon>
        <taxon>Pseudomonadati</taxon>
        <taxon>Pseudomonadota</taxon>
        <taxon>Alphaproteobacteria</taxon>
        <taxon>Hyphomicrobiales</taxon>
        <taxon>Methylobacteriaceae</taxon>
        <taxon>Methylobacterium</taxon>
    </lineage>
</organism>
<sequence length="1115" mass="117153">MPSIESIRRITLQARAVGVTEARTAMDRLVTTVDGVTVANERMARATEATAIITDMASRRQLSATAAVDKLRASIDTQYRSTQQLEKGMRTLDRAYAQGAVDATAYERTSGLLEARYGTLAAASQRAADAQRAAWKDLGGVGAKQLESVELSRKVASMGSTPAMGPAANSNRLRGDQVQNLAYQASDIVSSLGSGSSLATVAFQQGPQIAQAFGGPGGASVRGALAQAGEAASGLAARVGLVGAAISGVGTVALTGVAAFVSCRNSMRDLQASLSGIGRASGTTADEINALAPAAAAAGDVSVRTAREMAGQFAATGRIGSEIYAGLIGSVKDYAATTGQELPDAAKVLAEAFADPAKGADDLNKQLGFLSDATRENIQRLQAQGDRLGAQQALLAAYRTGLTSATELTSGWGRATAAAGTLISDAWDKVGQAIDRVATGGDLETRLATAQTVLANSRARESYLPFGIGARDTAAAQAELKRLQREIDKRRRQNEAAQTAQRSLQIGVIVRSTDPERQELKKLQDQAEQLRKAIADPIKFGLDRSALTDTTTAFEGLSRATRNMADDIARFGSVATATLNRTAEFNNRTATFAPTARATAAIEKEYADKERDADPRDLAGIRRARDLELETQRLRTINGSSSGSGRYSMGVGQAPAQYRDQIIASSNASGVNADLLAAQIRQESRFNPNAVSSAGAQGISQFMPQTARGMGLRNPFDPMESIVKQGELMAQLLRQFNGNEVAALIGYNAGPRTAQRFLNAGSDPSVLPAETRDYIKQILTPPPGAEQMIKAEGDRAAALELERKNLEANNRLYGQNGKALETTIEVNRRLFEEQQKGVTITESYAAAIRQAEVERAAIAQQLATTRYGRDAAFEREQLGRPASEQSAYSRARSVIGDTTSPAAQFIIEQEAMTANMRELRSEATNALGGFASDLARGSTAMQALANQTTRWADKLLNLAADQAVSALFRGFLGGSGGGSGGLLEGLQSLNLASLFGGSPLPTFAAGGISNGPSIFGEAGPEAAVPLPDGRRIPVHISQPANSNQAGEGNTVLSPSFAVLIQATGSSGDAAMDRRNAEANAKAAMEQAEVMWVRFASKHMRPGGVVYEGGARRSNA</sequence>
<dbReference type="PANTHER" id="PTHR37423:SF2">
    <property type="entry name" value="MEMBRANE-BOUND LYTIC MUREIN TRANSGLYCOSYLASE C"/>
    <property type="match status" value="1"/>
</dbReference>
<reference evidence="6" key="1">
    <citation type="journal article" date="2021" name="Front. Microbiol.">
        <title>Comprehensive Comparative Genomics and Phenotyping of Methylobacterium Species.</title>
        <authorList>
            <person name="Alessa O."/>
            <person name="Ogura Y."/>
            <person name="Fujitani Y."/>
            <person name="Takami H."/>
            <person name="Hayashi T."/>
            <person name="Sahin N."/>
            <person name="Tani A."/>
        </authorList>
    </citation>
    <scope>NUCLEOTIDE SEQUENCE</scope>
    <source>
        <strain evidence="6">DSM 19015</strain>
    </source>
</reference>
<dbReference type="Proteomes" id="UP001055125">
    <property type="component" value="Unassembled WGS sequence"/>
</dbReference>
<evidence type="ECO:0000259" key="5">
    <source>
        <dbReference type="Pfam" id="PF06791"/>
    </source>
</evidence>
<dbReference type="SUPFAM" id="SSF53955">
    <property type="entry name" value="Lysozyme-like"/>
    <property type="match status" value="1"/>
</dbReference>
<keyword evidence="3" id="KW-0175">Coiled coil</keyword>
<evidence type="ECO:0000256" key="3">
    <source>
        <dbReference type="SAM" id="Coils"/>
    </source>
</evidence>
<comment type="similarity">
    <text evidence="2">Belongs to the virb1 family.</text>
</comment>
<accession>A0ABQ4S1B0</accession>
<reference evidence="6" key="2">
    <citation type="submission" date="2021-08" db="EMBL/GenBank/DDBJ databases">
        <authorList>
            <person name="Tani A."/>
            <person name="Ola A."/>
            <person name="Ogura Y."/>
            <person name="Katsura K."/>
            <person name="Hayashi T."/>
        </authorList>
    </citation>
    <scope>NUCLEOTIDE SEQUENCE</scope>
    <source>
        <strain evidence="6">DSM 19015</strain>
    </source>
</reference>
<dbReference type="Gene3D" id="1.10.530.10">
    <property type="match status" value="1"/>
</dbReference>
<keyword evidence="7" id="KW-1185">Reference proteome</keyword>
<evidence type="ECO:0000313" key="7">
    <source>
        <dbReference type="Proteomes" id="UP001055125"/>
    </source>
</evidence>
<dbReference type="Pfam" id="PF01464">
    <property type="entry name" value="SLT"/>
    <property type="match status" value="1"/>
</dbReference>
<comment type="caution">
    <text evidence="6">The sequence shown here is derived from an EMBL/GenBank/DDBJ whole genome shotgun (WGS) entry which is preliminary data.</text>
</comment>
<evidence type="ECO:0000256" key="1">
    <source>
        <dbReference type="ARBA" id="ARBA00007734"/>
    </source>
</evidence>
<proteinExistence type="inferred from homology"/>
<dbReference type="InterPro" id="IPR008258">
    <property type="entry name" value="Transglycosylase_SLT_dom_1"/>
</dbReference>
<evidence type="ECO:0000313" key="6">
    <source>
        <dbReference type="EMBL" id="GJD96906.1"/>
    </source>
</evidence>
<feature type="domain" description="Transglycosylase SLT" evidence="4">
    <location>
        <begin position="662"/>
        <end position="756"/>
    </location>
</feature>
<feature type="domain" description="Bacteriophage tail tape measure N-terminal" evidence="5">
    <location>
        <begin position="164"/>
        <end position="379"/>
    </location>
</feature>
<feature type="coiled-coil region" evidence="3">
    <location>
        <begin position="789"/>
        <end position="816"/>
    </location>
</feature>
<dbReference type="InterPro" id="IPR009628">
    <property type="entry name" value="Phage_tape_measure_N"/>
</dbReference>
<comment type="similarity">
    <text evidence="1">Belongs to the transglycosylase Slt family.</text>
</comment>
<dbReference type="RefSeq" id="WP_238245999.1">
    <property type="nucleotide sequence ID" value="NZ_BPQP01000072.1"/>
</dbReference>
<evidence type="ECO:0000259" key="4">
    <source>
        <dbReference type="Pfam" id="PF01464"/>
    </source>
</evidence>
<dbReference type="PANTHER" id="PTHR37423">
    <property type="entry name" value="SOLUBLE LYTIC MUREIN TRANSGLYCOSYLASE-RELATED"/>
    <property type="match status" value="1"/>
</dbReference>
<dbReference type="EMBL" id="BPQP01000072">
    <property type="protein sequence ID" value="GJD96906.1"/>
    <property type="molecule type" value="Genomic_DNA"/>
</dbReference>
<gene>
    <name evidence="6" type="primary">mltF_3</name>
    <name evidence="6" type="ORF">OCOJLMKI_4133</name>
</gene>
<dbReference type="InterPro" id="IPR023346">
    <property type="entry name" value="Lysozyme-like_dom_sf"/>
</dbReference>
<protein>
    <submittedName>
        <fullName evidence="6">Membrane-bound lytic murein transglycosylase F</fullName>
    </submittedName>
</protein>
<name>A0ABQ4S1B0_9HYPH</name>
<evidence type="ECO:0000256" key="2">
    <source>
        <dbReference type="ARBA" id="ARBA00009387"/>
    </source>
</evidence>